<evidence type="ECO:0000313" key="1">
    <source>
        <dbReference type="EMBL" id="QPJ62422.1"/>
    </source>
</evidence>
<dbReference type="KEGG" id="nli:G3M70_11290"/>
<reference evidence="1 2" key="1">
    <citation type="submission" date="2020-02" db="EMBL/GenBank/DDBJ databases">
        <title>Genomic and physiological characterization of two novel Nitrospinaceae genera.</title>
        <authorList>
            <person name="Mueller A.J."/>
            <person name="Jung M.-Y."/>
            <person name="Strachan C.R."/>
            <person name="Herbold C.W."/>
            <person name="Kirkegaard R.H."/>
            <person name="Daims H."/>
        </authorList>
    </citation>
    <scope>NUCLEOTIDE SEQUENCE [LARGE SCALE GENOMIC DNA]</scope>
    <source>
        <strain evidence="1">EB</strain>
    </source>
</reference>
<gene>
    <name evidence="1" type="ORF">G3M70_11290</name>
</gene>
<organism evidence="1 2">
    <name type="scientific">Candidatus Nitronauta litoralis</name>
    <dbReference type="NCBI Taxonomy" id="2705533"/>
    <lineage>
        <taxon>Bacteria</taxon>
        <taxon>Pseudomonadati</taxon>
        <taxon>Nitrospinota/Tectimicrobiota group</taxon>
        <taxon>Nitrospinota</taxon>
        <taxon>Nitrospinia</taxon>
        <taxon>Nitrospinales</taxon>
        <taxon>Nitrospinaceae</taxon>
        <taxon>Candidatus Nitronauta</taxon>
    </lineage>
</organism>
<evidence type="ECO:0000313" key="2">
    <source>
        <dbReference type="Proteomes" id="UP000594688"/>
    </source>
</evidence>
<name>A0A7T0BXQ6_9BACT</name>
<accession>A0A7T0BXQ6</accession>
<dbReference type="Proteomes" id="UP000594688">
    <property type="component" value="Chromosome"/>
</dbReference>
<sequence>MKNTLTIICLSLVLFPACVENYGYETFADPDNKGEILFAKHWKTCRTYTSQLMKPSEGSEGAGELRDRKQRLFLRCMEKEGWRLNP</sequence>
<dbReference type="EMBL" id="CP048685">
    <property type="protein sequence ID" value="QPJ62422.1"/>
    <property type="molecule type" value="Genomic_DNA"/>
</dbReference>
<dbReference type="AlphaFoldDB" id="A0A7T0BXQ6"/>
<proteinExistence type="predicted"/>
<protein>
    <submittedName>
        <fullName evidence="1">Uncharacterized protein</fullName>
    </submittedName>
</protein>